<reference evidence="2 4" key="1">
    <citation type="journal article" date="2008" name="Science">
        <title>The Physcomitrella genome reveals evolutionary insights into the conquest of land by plants.</title>
        <authorList>
            <person name="Rensing S."/>
            <person name="Lang D."/>
            <person name="Zimmer A."/>
            <person name="Terry A."/>
            <person name="Salamov A."/>
            <person name="Shapiro H."/>
            <person name="Nishiyama T."/>
            <person name="Perroud P.-F."/>
            <person name="Lindquist E."/>
            <person name="Kamisugi Y."/>
            <person name="Tanahashi T."/>
            <person name="Sakakibara K."/>
            <person name="Fujita T."/>
            <person name="Oishi K."/>
            <person name="Shin-I T."/>
            <person name="Kuroki Y."/>
            <person name="Toyoda A."/>
            <person name="Suzuki Y."/>
            <person name="Hashimoto A."/>
            <person name="Yamaguchi K."/>
            <person name="Sugano A."/>
            <person name="Kohara Y."/>
            <person name="Fujiyama A."/>
            <person name="Anterola A."/>
            <person name="Aoki S."/>
            <person name="Ashton N."/>
            <person name="Barbazuk W.B."/>
            <person name="Barker E."/>
            <person name="Bennetzen J."/>
            <person name="Bezanilla M."/>
            <person name="Blankenship R."/>
            <person name="Cho S.H."/>
            <person name="Dutcher S."/>
            <person name="Estelle M."/>
            <person name="Fawcett J.A."/>
            <person name="Gundlach H."/>
            <person name="Hanada K."/>
            <person name="Heyl A."/>
            <person name="Hicks K.A."/>
            <person name="Hugh J."/>
            <person name="Lohr M."/>
            <person name="Mayer K."/>
            <person name="Melkozernov A."/>
            <person name="Murata T."/>
            <person name="Nelson D."/>
            <person name="Pils B."/>
            <person name="Prigge M."/>
            <person name="Reiss B."/>
            <person name="Renner T."/>
            <person name="Rombauts S."/>
            <person name="Rushton P."/>
            <person name="Sanderfoot A."/>
            <person name="Schween G."/>
            <person name="Shiu S.-H."/>
            <person name="Stueber K."/>
            <person name="Theodoulou F.L."/>
            <person name="Tu H."/>
            <person name="Van de Peer Y."/>
            <person name="Verrier P.J."/>
            <person name="Waters E."/>
            <person name="Wood A."/>
            <person name="Yang L."/>
            <person name="Cove D."/>
            <person name="Cuming A."/>
            <person name="Hasebe M."/>
            <person name="Lucas S."/>
            <person name="Mishler D.B."/>
            <person name="Reski R."/>
            <person name="Grigoriev I."/>
            <person name="Quatrano R.S."/>
            <person name="Boore J.L."/>
        </authorList>
    </citation>
    <scope>NUCLEOTIDE SEQUENCE [LARGE SCALE GENOMIC DNA]</scope>
    <source>
        <strain evidence="3 4">cv. Gransden 2004</strain>
    </source>
</reference>
<evidence type="ECO:0000313" key="3">
    <source>
        <dbReference type="EnsemblPlants" id="Pp3c22_1680V3.1"/>
    </source>
</evidence>
<dbReference type="Gramene" id="Pp3c22_1680V3.2">
    <property type="protein sequence ID" value="Pp3c22_1680V3.2"/>
    <property type="gene ID" value="Pp3c22_1680"/>
</dbReference>
<dbReference type="EnsemblPlants" id="Pp3c22_1680V3.4">
    <property type="protein sequence ID" value="Pp3c22_1680V3.4"/>
    <property type="gene ID" value="Pp3c22_1680"/>
</dbReference>
<dbReference type="GeneID" id="112274826"/>
<dbReference type="EnsemblPlants" id="Pp3c22_1680V3.2">
    <property type="protein sequence ID" value="Pp3c22_1680V3.2"/>
    <property type="gene ID" value="Pp3c22_1680"/>
</dbReference>
<dbReference type="InterPro" id="IPR044809">
    <property type="entry name" value="AUF1-like"/>
</dbReference>
<evidence type="ECO:0000259" key="1">
    <source>
        <dbReference type="SMART" id="SM00256"/>
    </source>
</evidence>
<reference evidence="3" key="3">
    <citation type="submission" date="2020-12" db="UniProtKB">
        <authorList>
            <consortium name="EnsemblPlants"/>
        </authorList>
    </citation>
    <scope>IDENTIFICATION</scope>
</reference>
<name>A0A2K1ILV7_PHYPA</name>
<dbReference type="EnsemblPlants" id="Pp3c22_1680V3.1">
    <property type="protein sequence ID" value="Pp3c22_1680V3.1"/>
    <property type="gene ID" value="Pp3c22_1680"/>
</dbReference>
<dbReference type="FunCoup" id="A0A2K1ILV7">
    <property type="interactions" value="962"/>
</dbReference>
<dbReference type="PANTHER" id="PTHR31215">
    <property type="entry name" value="OS05G0510400 PROTEIN-RELATED"/>
    <property type="match status" value="1"/>
</dbReference>
<dbReference type="AlphaFoldDB" id="A0A2K1ILV7"/>
<dbReference type="SMART" id="SM00256">
    <property type="entry name" value="FBOX"/>
    <property type="match status" value="1"/>
</dbReference>
<dbReference type="KEGG" id="ppp:112274826"/>
<reference evidence="2 4" key="2">
    <citation type="journal article" date="2018" name="Plant J.">
        <title>The Physcomitrella patens chromosome-scale assembly reveals moss genome structure and evolution.</title>
        <authorList>
            <person name="Lang D."/>
            <person name="Ullrich K.K."/>
            <person name="Murat F."/>
            <person name="Fuchs J."/>
            <person name="Jenkins J."/>
            <person name="Haas F.B."/>
            <person name="Piednoel M."/>
            <person name="Gundlach H."/>
            <person name="Van Bel M."/>
            <person name="Meyberg R."/>
            <person name="Vives C."/>
            <person name="Morata J."/>
            <person name="Symeonidi A."/>
            <person name="Hiss M."/>
            <person name="Muchero W."/>
            <person name="Kamisugi Y."/>
            <person name="Saleh O."/>
            <person name="Blanc G."/>
            <person name="Decker E.L."/>
            <person name="van Gessel N."/>
            <person name="Grimwood J."/>
            <person name="Hayes R.D."/>
            <person name="Graham S.W."/>
            <person name="Gunter L.E."/>
            <person name="McDaniel S.F."/>
            <person name="Hoernstein S.N.W."/>
            <person name="Larsson A."/>
            <person name="Li F.W."/>
            <person name="Perroud P.F."/>
            <person name="Phillips J."/>
            <person name="Ranjan P."/>
            <person name="Rokshar D.S."/>
            <person name="Rothfels C.J."/>
            <person name="Schneider L."/>
            <person name="Shu S."/>
            <person name="Stevenson D.W."/>
            <person name="Thummler F."/>
            <person name="Tillich M."/>
            <person name="Villarreal Aguilar J.C."/>
            <person name="Widiez T."/>
            <person name="Wong G.K."/>
            <person name="Wymore A."/>
            <person name="Zhang Y."/>
            <person name="Zimmer A.D."/>
            <person name="Quatrano R.S."/>
            <person name="Mayer K.F.X."/>
            <person name="Goodstein D."/>
            <person name="Casacuberta J.M."/>
            <person name="Vandepoele K."/>
            <person name="Reski R."/>
            <person name="Cuming A.C."/>
            <person name="Tuskan G.A."/>
            <person name="Maumus F."/>
            <person name="Salse J."/>
            <person name="Schmutz J."/>
            <person name="Rensing S.A."/>
        </authorList>
    </citation>
    <scope>NUCLEOTIDE SEQUENCE [LARGE SCALE GENOMIC DNA]</scope>
    <source>
        <strain evidence="3 4">cv. Gransden 2004</strain>
    </source>
</reference>
<dbReference type="OrthoDB" id="2242903at2759"/>
<dbReference type="EnsemblPlants" id="Pp3c22_1680V3.3">
    <property type="protein sequence ID" value="Pp3c22_1680V3.3"/>
    <property type="gene ID" value="Pp3c22_1680"/>
</dbReference>
<dbReference type="InterPro" id="IPR001810">
    <property type="entry name" value="F-box_dom"/>
</dbReference>
<gene>
    <name evidence="3" type="primary">LOC112274826</name>
    <name evidence="2" type="ORF">PHYPA_026576</name>
</gene>
<sequence length="508" mass="56620">MSSFQLPLYILTEILNRVEDAVDISKCQLVCKDFRDAGKSVRSLRILVLNDYHENARSSIHMKSLSLAESSTAGSSNTKKVGGPTLPIKEMIVRFLKGKDCLLQLRLEIDPKLQAKSVREDERQKTDFWMSDHRFLKQCVNPFASTLQHLCIVDYGQQSIMRKSSIMSILSVTCNRLKTLDLRNMFIDMSDCHRMTSLTSLTWRCVKVNGAALRNVKDSMTNLSTLALLGVFGAEGGNLTFQHMTVLCLGLSTPAEDLVMNLPTLKKLQLKMQCPKNLVIIAPVLRYVAFNLEVPESSKVELKCIDAVPKSTSSHTVTESHINYSGQVEGAGLEELLYGAASFIPMSSLVEKNPNLKKVFLDIPCMTLAEDGRFLAPLKDVPLSLPSFDHLHNLRKLEVLNIGPGLWYSLEAKVDTLISVEKWPVINTLYLHMIPHNREASLKVLGLLLGTSVTSLKIFIHSSSPVSRDELATGIEEQVSACELRSGNIIICKVLSWTKSLDFSCFSF</sequence>
<dbReference type="Gramene" id="Pp3c22_1680V3.3">
    <property type="protein sequence ID" value="Pp3c22_1680V3.3"/>
    <property type="gene ID" value="Pp3c22_1680"/>
</dbReference>
<evidence type="ECO:0000313" key="4">
    <source>
        <dbReference type="Proteomes" id="UP000006727"/>
    </source>
</evidence>
<accession>A0A2K1ILV7</accession>
<dbReference type="PaxDb" id="3218-PP1S162_107V6.2"/>
<proteinExistence type="predicted"/>
<dbReference type="RefSeq" id="XP_024360382.1">
    <property type="nucleotide sequence ID" value="XM_024504614.2"/>
</dbReference>
<dbReference type="EMBL" id="ABEU02000022">
    <property type="protein sequence ID" value="PNR30260.1"/>
    <property type="molecule type" value="Genomic_DNA"/>
</dbReference>
<feature type="domain" description="F-box" evidence="1">
    <location>
        <begin position="6"/>
        <end position="47"/>
    </location>
</feature>
<keyword evidence="4" id="KW-1185">Reference proteome</keyword>
<protein>
    <recommendedName>
        <fullName evidence="1">F-box domain-containing protein</fullName>
    </recommendedName>
</protein>
<dbReference type="Proteomes" id="UP000006727">
    <property type="component" value="Chromosome 22"/>
</dbReference>
<dbReference type="Gramene" id="Pp3c22_1680V3.4">
    <property type="protein sequence ID" value="Pp3c22_1680V3.4"/>
    <property type="gene ID" value="Pp3c22_1680"/>
</dbReference>
<evidence type="ECO:0000313" key="2">
    <source>
        <dbReference type="EMBL" id="PNR30260.1"/>
    </source>
</evidence>
<dbReference type="Gramene" id="Pp3c22_1680V3.1">
    <property type="protein sequence ID" value="Pp3c22_1680V3.1"/>
    <property type="gene ID" value="Pp3c22_1680"/>
</dbReference>
<organism evidence="2">
    <name type="scientific">Physcomitrium patens</name>
    <name type="common">Spreading-leaved earth moss</name>
    <name type="synonym">Physcomitrella patens</name>
    <dbReference type="NCBI Taxonomy" id="3218"/>
    <lineage>
        <taxon>Eukaryota</taxon>
        <taxon>Viridiplantae</taxon>
        <taxon>Streptophyta</taxon>
        <taxon>Embryophyta</taxon>
        <taxon>Bryophyta</taxon>
        <taxon>Bryophytina</taxon>
        <taxon>Bryopsida</taxon>
        <taxon>Funariidae</taxon>
        <taxon>Funariales</taxon>
        <taxon>Funariaceae</taxon>
        <taxon>Physcomitrium</taxon>
    </lineage>
</organism>